<keyword evidence="1" id="KW-0472">Membrane</keyword>
<dbReference type="EMBL" id="FPIZ01000072">
    <property type="protein sequence ID" value="SFW91379.1"/>
    <property type="molecule type" value="Genomic_DNA"/>
</dbReference>
<dbReference type="EMBL" id="CP140154">
    <property type="protein sequence ID" value="WQG92676.1"/>
    <property type="molecule type" value="Genomic_DNA"/>
</dbReference>
<dbReference type="OrthoDB" id="2942906at2"/>
<keyword evidence="1" id="KW-1133">Transmembrane helix</keyword>
<dbReference type="STRING" id="1004.SAMN05661012_06773"/>
<name>A0A1K1T464_9BACT</name>
<evidence type="ECO:0000313" key="5">
    <source>
        <dbReference type="Proteomes" id="UP000183788"/>
    </source>
</evidence>
<protein>
    <submittedName>
        <fullName evidence="2">Uncharacterized protein</fullName>
    </submittedName>
</protein>
<gene>
    <name evidence="2" type="ORF">SAMN05661012_06773</name>
    <name evidence="3" type="ORF">SR876_14250</name>
    <name evidence="4" type="ORF">SR876_15875</name>
</gene>
<dbReference type="RefSeq" id="WP_072366825.1">
    <property type="nucleotide sequence ID" value="NZ_CP139972.1"/>
</dbReference>
<reference evidence="2 5" key="1">
    <citation type="submission" date="2016-11" db="EMBL/GenBank/DDBJ databases">
        <authorList>
            <person name="Jaros S."/>
            <person name="Januszkiewicz K."/>
            <person name="Wedrychowicz H."/>
        </authorList>
    </citation>
    <scope>NUCLEOTIDE SEQUENCE [LARGE SCALE GENOMIC DNA]</scope>
    <source>
        <strain evidence="2 5">DSM 784</strain>
    </source>
</reference>
<feature type="transmembrane region" description="Helical" evidence="1">
    <location>
        <begin position="6"/>
        <end position="28"/>
    </location>
</feature>
<evidence type="ECO:0000256" key="1">
    <source>
        <dbReference type="SAM" id="Phobius"/>
    </source>
</evidence>
<sequence length="240" mass="27977">MTAQQFLTIPMVLTFVVTLVNVFLLLGLRTKYEEAKQTNQATKEDIGEITKIVEEIKNNLTNETEILKSKLSIENQHKINIKTAEHNALINYVEKFSAWFFYMARVQLYTYNLESYKEIDNIDIEINRRLYEKDLADAKLLLFVNNQDFVKMQGGLDLSVHDFQQTLLLGLNDLKGIFRFGELKLEKATDIQSYELKTKLLSDAYASSKKTSDELSKKYEEVYKKFVVLVKYVNNRLMTL</sequence>
<accession>A0A1K1T464</accession>
<dbReference type="EMBL" id="CP140154">
    <property type="protein sequence ID" value="WQG92999.1"/>
    <property type="molecule type" value="Genomic_DNA"/>
</dbReference>
<reference evidence="3 6" key="2">
    <citation type="submission" date="2023-11" db="EMBL/GenBank/DDBJ databases">
        <title>MicrobeMod: A computational toolkit for identifying prokaryotic methylation and restriction-modification with nanopore sequencing.</title>
        <authorList>
            <person name="Crits-Christoph A."/>
            <person name="Kang S.C."/>
            <person name="Lee H."/>
            <person name="Ostrov N."/>
        </authorList>
    </citation>
    <scope>NUCLEOTIDE SEQUENCE [LARGE SCALE GENOMIC DNA]</scope>
    <source>
        <strain evidence="3 6">ATCC 23090</strain>
    </source>
</reference>
<dbReference type="AlphaFoldDB" id="A0A1K1T464"/>
<proteinExistence type="predicted"/>
<dbReference type="Proteomes" id="UP000183788">
    <property type="component" value="Unassembled WGS sequence"/>
</dbReference>
<keyword evidence="6" id="KW-1185">Reference proteome</keyword>
<evidence type="ECO:0000313" key="3">
    <source>
        <dbReference type="EMBL" id="WQG92676.1"/>
    </source>
</evidence>
<keyword evidence="1" id="KW-0812">Transmembrane</keyword>
<organism evidence="2 5">
    <name type="scientific">Chitinophaga sancti</name>
    <dbReference type="NCBI Taxonomy" id="1004"/>
    <lineage>
        <taxon>Bacteria</taxon>
        <taxon>Pseudomonadati</taxon>
        <taxon>Bacteroidota</taxon>
        <taxon>Chitinophagia</taxon>
        <taxon>Chitinophagales</taxon>
        <taxon>Chitinophagaceae</taxon>
        <taxon>Chitinophaga</taxon>
    </lineage>
</organism>
<evidence type="ECO:0000313" key="6">
    <source>
        <dbReference type="Proteomes" id="UP001326715"/>
    </source>
</evidence>
<evidence type="ECO:0000313" key="2">
    <source>
        <dbReference type="EMBL" id="SFW91379.1"/>
    </source>
</evidence>
<evidence type="ECO:0000313" key="4">
    <source>
        <dbReference type="EMBL" id="WQG92999.1"/>
    </source>
</evidence>
<dbReference type="Proteomes" id="UP001326715">
    <property type="component" value="Chromosome"/>
</dbReference>